<dbReference type="RefSeq" id="WP_050741769.1">
    <property type="nucleotide sequence ID" value="NZ_LGYO01000063.1"/>
</dbReference>
<dbReference type="CDD" id="cd03214">
    <property type="entry name" value="ABC_Iron-Siderophores_B12_Hemin"/>
    <property type="match status" value="1"/>
</dbReference>
<dbReference type="GO" id="GO:0005524">
    <property type="term" value="F:ATP binding"/>
    <property type="evidence" value="ECO:0007669"/>
    <property type="project" value="UniProtKB-KW"/>
</dbReference>
<dbReference type="SUPFAM" id="SSF52540">
    <property type="entry name" value="P-loop containing nucleoside triphosphate hydrolases"/>
    <property type="match status" value="1"/>
</dbReference>
<evidence type="ECO:0000256" key="1">
    <source>
        <dbReference type="ARBA" id="ARBA00022448"/>
    </source>
</evidence>
<dbReference type="Proteomes" id="UP000036873">
    <property type="component" value="Unassembled WGS sequence"/>
</dbReference>
<dbReference type="EMBL" id="LGYO01000063">
    <property type="protein sequence ID" value="KNZ40398.1"/>
    <property type="molecule type" value="Genomic_DNA"/>
</dbReference>
<dbReference type="OrthoDB" id="9799337at2"/>
<dbReference type="Pfam" id="PF00005">
    <property type="entry name" value="ABC_tran"/>
    <property type="match status" value="1"/>
</dbReference>
<sequence length="269" mass="29729">MSLLSLTNLSFGYHENHLVFENISFEVTPGEVFCIIGPNGCGKSTLIDSILGINHPKSGTIEISGKNSKKLKPREFAQRIAYVPQSHTTTFPYTVLDVVVMGQTFATKLFASPGEPQRDAARASLAMVGLKGFENRLYTELSGGELQLVLIARALAQESDILVMDEPTAHLDFRHELMVMEIIALLVKEKGLSIIMATHYLNQAFYLENAGVNTRVALMNQGGFDTVGTPTEVLTKERLQDVFKIITTLGTTEEDGTTRKYIIPLRNQH</sequence>
<keyword evidence="3" id="KW-0067">ATP-binding</keyword>
<dbReference type="PATRIC" id="fig|52689.4.peg.3272"/>
<comment type="caution">
    <text evidence="5">The sequence shown here is derived from an EMBL/GenBank/DDBJ whole genome shotgun (WGS) entry which is preliminary data.</text>
</comment>
<evidence type="ECO:0000256" key="3">
    <source>
        <dbReference type="ARBA" id="ARBA00022840"/>
    </source>
</evidence>
<dbReference type="PANTHER" id="PTHR42734:SF19">
    <property type="entry name" value="IRON COMPOUNDS ABC TRANSPORTER, ATP-BINDING PROTEIN"/>
    <property type="match status" value="1"/>
</dbReference>
<dbReference type="SMART" id="SM00382">
    <property type="entry name" value="AAA"/>
    <property type="match status" value="1"/>
</dbReference>
<dbReference type="InterPro" id="IPR050153">
    <property type="entry name" value="Metal_Ion_Import_ABC"/>
</dbReference>
<keyword evidence="1" id="KW-0813">Transport</keyword>
<dbReference type="STRING" id="52689.AKG39_17905"/>
<dbReference type="Gene3D" id="3.40.50.300">
    <property type="entry name" value="P-loop containing nucleotide triphosphate hydrolases"/>
    <property type="match status" value="1"/>
</dbReference>
<dbReference type="InterPro" id="IPR027417">
    <property type="entry name" value="P-loop_NTPase"/>
</dbReference>
<dbReference type="InterPro" id="IPR003593">
    <property type="entry name" value="AAA+_ATPase"/>
</dbReference>
<feature type="domain" description="ABC transporter" evidence="4">
    <location>
        <begin position="4"/>
        <end position="246"/>
    </location>
</feature>
<dbReference type="GO" id="GO:0016887">
    <property type="term" value="F:ATP hydrolysis activity"/>
    <property type="evidence" value="ECO:0007669"/>
    <property type="project" value="InterPro"/>
</dbReference>
<name>A0A0L6TVX4_9FIRM</name>
<dbReference type="InterPro" id="IPR017871">
    <property type="entry name" value="ABC_transporter-like_CS"/>
</dbReference>
<dbReference type="AlphaFoldDB" id="A0A0L6TVX4"/>
<protein>
    <recommendedName>
        <fullName evidence="4">ABC transporter domain-containing protein</fullName>
    </recommendedName>
</protein>
<evidence type="ECO:0000313" key="6">
    <source>
        <dbReference type="Proteomes" id="UP000036873"/>
    </source>
</evidence>
<evidence type="ECO:0000313" key="5">
    <source>
        <dbReference type="EMBL" id="KNZ40398.1"/>
    </source>
</evidence>
<proteinExistence type="predicted"/>
<evidence type="ECO:0000259" key="4">
    <source>
        <dbReference type="PROSITE" id="PS50893"/>
    </source>
</evidence>
<evidence type="ECO:0000256" key="2">
    <source>
        <dbReference type="ARBA" id="ARBA00022741"/>
    </source>
</evidence>
<keyword evidence="2" id="KW-0547">Nucleotide-binding</keyword>
<dbReference type="PANTHER" id="PTHR42734">
    <property type="entry name" value="METAL TRANSPORT SYSTEM ATP-BINDING PROTEIN TM_0124-RELATED"/>
    <property type="match status" value="1"/>
</dbReference>
<dbReference type="PROSITE" id="PS00211">
    <property type="entry name" value="ABC_TRANSPORTER_1"/>
    <property type="match status" value="1"/>
</dbReference>
<gene>
    <name evidence="5" type="ORF">AKG39_17905</name>
</gene>
<reference evidence="6" key="1">
    <citation type="submission" date="2015-07" db="EMBL/GenBank/DDBJ databases">
        <title>Draft genome sequence of Acetobacterium bakii DSM 8293, a potential psychrophilic chemical producer through syngas fermentation.</title>
        <authorList>
            <person name="Song Y."/>
            <person name="Hwang S."/>
            <person name="Cho B.-K."/>
        </authorList>
    </citation>
    <scope>NUCLEOTIDE SEQUENCE [LARGE SCALE GENOMIC DNA]</scope>
    <source>
        <strain evidence="6">DSM 8239</strain>
    </source>
</reference>
<dbReference type="PROSITE" id="PS50893">
    <property type="entry name" value="ABC_TRANSPORTER_2"/>
    <property type="match status" value="1"/>
</dbReference>
<dbReference type="InterPro" id="IPR003439">
    <property type="entry name" value="ABC_transporter-like_ATP-bd"/>
</dbReference>
<accession>A0A0L6TVX4</accession>
<organism evidence="5 6">
    <name type="scientific">Acetobacterium bakii</name>
    <dbReference type="NCBI Taxonomy" id="52689"/>
    <lineage>
        <taxon>Bacteria</taxon>
        <taxon>Bacillati</taxon>
        <taxon>Bacillota</taxon>
        <taxon>Clostridia</taxon>
        <taxon>Eubacteriales</taxon>
        <taxon>Eubacteriaceae</taxon>
        <taxon>Acetobacterium</taxon>
    </lineage>
</organism>
<dbReference type="FunFam" id="3.40.50.300:FF:000134">
    <property type="entry name" value="Iron-enterobactin ABC transporter ATP-binding protein"/>
    <property type="match status" value="1"/>
</dbReference>
<keyword evidence="6" id="KW-1185">Reference proteome</keyword>